<reference evidence="3 4" key="1">
    <citation type="submission" date="2024-11" db="EMBL/GenBank/DDBJ databases">
        <title>Chromosome-level genome assembly of Eucalyptus globulus Labill. provides insights into its genome evolution.</title>
        <authorList>
            <person name="Li X."/>
        </authorList>
    </citation>
    <scope>NUCLEOTIDE SEQUENCE [LARGE SCALE GENOMIC DNA]</scope>
    <source>
        <strain evidence="3">CL2024</strain>
        <tissue evidence="3">Fresh tender leaves</tissue>
    </source>
</reference>
<dbReference type="AlphaFoldDB" id="A0ABD3K8X7"/>
<dbReference type="PROSITE" id="PS51257">
    <property type="entry name" value="PROKAR_LIPOPROTEIN"/>
    <property type="match status" value="1"/>
</dbReference>
<accession>A0ABD3K8X7</accession>
<comment type="caution">
    <text evidence="3">The sequence shown here is derived from an EMBL/GenBank/DDBJ whole genome shotgun (WGS) entry which is preliminary data.</text>
</comment>
<sequence length="74" mass="8369">MASLRFSLYLVMFLLVFSCNEARTPKALSNSGDRTRMEIAKQVPIGHKQKKDEMEGHIDSKQAAPGGPNPYHHW</sequence>
<gene>
    <name evidence="3" type="ORF">ACJRO7_025112</name>
</gene>
<evidence type="ECO:0000313" key="3">
    <source>
        <dbReference type="EMBL" id="KAL3736108.1"/>
    </source>
</evidence>
<organism evidence="3 4">
    <name type="scientific">Eucalyptus globulus</name>
    <name type="common">Tasmanian blue gum</name>
    <dbReference type="NCBI Taxonomy" id="34317"/>
    <lineage>
        <taxon>Eukaryota</taxon>
        <taxon>Viridiplantae</taxon>
        <taxon>Streptophyta</taxon>
        <taxon>Embryophyta</taxon>
        <taxon>Tracheophyta</taxon>
        <taxon>Spermatophyta</taxon>
        <taxon>Magnoliopsida</taxon>
        <taxon>eudicotyledons</taxon>
        <taxon>Gunneridae</taxon>
        <taxon>Pentapetalae</taxon>
        <taxon>rosids</taxon>
        <taxon>malvids</taxon>
        <taxon>Myrtales</taxon>
        <taxon>Myrtaceae</taxon>
        <taxon>Myrtoideae</taxon>
        <taxon>Eucalypteae</taxon>
        <taxon>Eucalyptus</taxon>
    </lineage>
</organism>
<keyword evidence="2" id="KW-0732">Signal</keyword>
<keyword evidence="4" id="KW-1185">Reference proteome</keyword>
<evidence type="ECO:0000256" key="1">
    <source>
        <dbReference type="SAM" id="MobiDB-lite"/>
    </source>
</evidence>
<dbReference type="Proteomes" id="UP001634007">
    <property type="component" value="Unassembled WGS sequence"/>
</dbReference>
<proteinExistence type="predicted"/>
<feature type="compositionally biased region" description="Basic and acidic residues" evidence="1">
    <location>
        <begin position="50"/>
        <end position="60"/>
    </location>
</feature>
<feature type="chain" id="PRO_5044759428" evidence="2">
    <location>
        <begin position="23"/>
        <end position="74"/>
    </location>
</feature>
<dbReference type="EMBL" id="JBJKBG010000006">
    <property type="protein sequence ID" value="KAL3736108.1"/>
    <property type="molecule type" value="Genomic_DNA"/>
</dbReference>
<evidence type="ECO:0000256" key="2">
    <source>
        <dbReference type="SAM" id="SignalP"/>
    </source>
</evidence>
<feature type="signal peptide" evidence="2">
    <location>
        <begin position="1"/>
        <end position="22"/>
    </location>
</feature>
<protein>
    <submittedName>
        <fullName evidence="3">Uncharacterized protein</fullName>
    </submittedName>
</protein>
<evidence type="ECO:0000313" key="4">
    <source>
        <dbReference type="Proteomes" id="UP001634007"/>
    </source>
</evidence>
<feature type="region of interest" description="Disordered" evidence="1">
    <location>
        <begin position="44"/>
        <end position="74"/>
    </location>
</feature>
<name>A0ABD3K8X7_EUCGL</name>